<gene>
    <name evidence="4" type="ORF">OG626_07915</name>
</gene>
<evidence type="ECO:0000313" key="4">
    <source>
        <dbReference type="EMBL" id="WTY94829.1"/>
    </source>
</evidence>
<keyword evidence="2" id="KW-0677">Repeat</keyword>
<proteinExistence type="predicted"/>
<dbReference type="EMBL" id="CP109535">
    <property type="protein sequence ID" value="WTY94829.1"/>
    <property type="molecule type" value="Genomic_DNA"/>
</dbReference>
<evidence type="ECO:0000256" key="2">
    <source>
        <dbReference type="ARBA" id="ARBA00022737"/>
    </source>
</evidence>
<keyword evidence="1" id="KW-0808">Transferase</keyword>
<dbReference type="PANTHER" id="PTHR11364:SF27">
    <property type="entry name" value="SULFURTRANSFERASE"/>
    <property type="match status" value="1"/>
</dbReference>
<evidence type="ECO:0000259" key="3">
    <source>
        <dbReference type="PROSITE" id="PS50206"/>
    </source>
</evidence>
<dbReference type="InterPro" id="IPR036873">
    <property type="entry name" value="Rhodanese-like_dom_sf"/>
</dbReference>
<organism evidence="4">
    <name type="scientific">Streptomyces sp. NBC_01401</name>
    <dbReference type="NCBI Taxonomy" id="2903854"/>
    <lineage>
        <taxon>Bacteria</taxon>
        <taxon>Bacillati</taxon>
        <taxon>Actinomycetota</taxon>
        <taxon>Actinomycetes</taxon>
        <taxon>Kitasatosporales</taxon>
        <taxon>Streptomycetaceae</taxon>
        <taxon>Streptomyces</taxon>
    </lineage>
</organism>
<protein>
    <submittedName>
        <fullName evidence="4">Rhodanese-like domain-containing protein</fullName>
    </submittedName>
</protein>
<dbReference type="InterPro" id="IPR045078">
    <property type="entry name" value="TST/MPST-like"/>
</dbReference>
<dbReference type="SUPFAM" id="SSF52821">
    <property type="entry name" value="Rhodanese/Cell cycle control phosphatase"/>
    <property type="match status" value="2"/>
</dbReference>
<dbReference type="PROSITE" id="PS50206">
    <property type="entry name" value="RHODANESE_3"/>
    <property type="match status" value="2"/>
</dbReference>
<dbReference type="SMART" id="SM00450">
    <property type="entry name" value="RHOD"/>
    <property type="match status" value="2"/>
</dbReference>
<sequence length="296" mass="31560">MPAGSEWVLDAPTAYAQRHRRVFVEVAPWRVMAQGADPVSGSIPGALRTSVKADFAGTPTAASGHLPLPSRTEVRAGMLARGIGPADDVVLYTRRIEELSSATRAWFVLTWAGFRSVRVLDGGLPAWVRAGGPTDRLRTVSPRVAVDGRFEPAPPPDGGRRVLRIADVLEISRYGTLLDSRPAGSYNGVVDEPRTGHVPHAVHAHSSELVAPDGLLRSPTELRKWFLFRRAIGGHEVGAYCGGGVSSSLLVFVGALLGQQVGLFVGSWSAWERDSSLPVEQGTALSRSAAVDTDCV</sequence>
<accession>A0AAU3GRD2</accession>
<dbReference type="PANTHER" id="PTHR11364">
    <property type="entry name" value="THIOSULFATE SULFERTANSFERASE"/>
    <property type="match status" value="1"/>
</dbReference>
<evidence type="ECO:0000256" key="1">
    <source>
        <dbReference type="ARBA" id="ARBA00022679"/>
    </source>
</evidence>
<feature type="domain" description="Rhodanese" evidence="3">
    <location>
        <begin position="40"/>
        <end position="136"/>
    </location>
</feature>
<dbReference type="AlphaFoldDB" id="A0AAU3GRD2"/>
<feature type="domain" description="Rhodanese" evidence="3">
    <location>
        <begin position="176"/>
        <end position="280"/>
    </location>
</feature>
<dbReference type="Gene3D" id="3.40.250.10">
    <property type="entry name" value="Rhodanese-like domain"/>
    <property type="match status" value="2"/>
</dbReference>
<dbReference type="Pfam" id="PF00581">
    <property type="entry name" value="Rhodanese"/>
    <property type="match status" value="2"/>
</dbReference>
<dbReference type="InterPro" id="IPR001763">
    <property type="entry name" value="Rhodanese-like_dom"/>
</dbReference>
<name>A0AAU3GRD2_9ACTN</name>
<dbReference type="GO" id="GO:0004792">
    <property type="term" value="F:thiosulfate-cyanide sulfurtransferase activity"/>
    <property type="evidence" value="ECO:0007669"/>
    <property type="project" value="TreeGrafter"/>
</dbReference>
<reference evidence="4" key="1">
    <citation type="submission" date="2022-10" db="EMBL/GenBank/DDBJ databases">
        <title>The complete genomes of actinobacterial strains from the NBC collection.</title>
        <authorList>
            <person name="Joergensen T.S."/>
            <person name="Alvarez Arevalo M."/>
            <person name="Sterndorff E.B."/>
            <person name="Faurdal D."/>
            <person name="Vuksanovic O."/>
            <person name="Mourched A.-S."/>
            <person name="Charusanti P."/>
            <person name="Shaw S."/>
            <person name="Blin K."/>
            <person name="Weber T."/>
        </authorList>
    </citation>
    <scope>NUCLEOTIDE SEQUENCE</scope>
    <source>
        <strain evidence="4">NBC_01401</strain>
    </source>
</reference>